<protein>
    <submittedName>
        <fullName evidence="1">Uncharacterized protein</fullName>
    </submittedName>
</protein>
<accession>A0AAV9S8W0</accession>
<comment type="caution">
    <text evidence="1">The sequence shown here is derived from an EMBL/GenBank/DDBJ whole genome shotgun (WGS) entry which is preliminary data.</text>
</comment>
<proteinExistence type="predicted"/>
<dbReference type="Proteomes" id="UP001311232">
    <property type="component" value="Unassembled WGS sequence"/>
</dbReference>
<keyword evidence="2" id="KW-1185">Reference proteome</keyword>
<evidence type="ECO:0000313" key="1">
    <source>
        <dbReference type="EMBL" id="KAK5617538.1"/>
    </source>
</evidence>
<feature type="non-terminal residue" evidence="1">
    <location>
        <position position="1"/>
    </location>
</feature>
<reference evidence="1 2" key="1">
    <citation type="submission" date="2021-06" db="EMBL/GenBank/DDBJ databases">
        <authorList>
            <person name="Palmer J.M."/>
        </authorList>
    </citation>
    <scope>NUCLEOTIDE SEQUENCE [LARGE SCALE GENOMIC DNA]</scope>
    <source>
        <strain evidence="1 2">MEX-2019</strain>
        <tissue evidence="1">Muscle</tissue>
    </source>
</reference>
<evidence type="ECO:0000313" key="2">
    <source>
        <dbReference type="Proteomes" id="UP001311232"/>
    </source>
</evidence>
<dbReference type="EMBL" id="JAHHUM010000702">
    <property type="protein sequence ID" value="KAK5617538.1"/>
    <property type="molecule type" value="Genomic_DNA"/>
</dbReference>
<gene>
    <name evidence="1" type="ORF">CRENBAI_004228</name>
</gene>
<name>A0AAV9S8W0_9TELE</name>
<dbReference type="AlphaFoldDB" id="A0AAV9S8W0"/>
<sequence>VQPTSALMGMHTVVFDGCGLIQQTSLPICPEAIMAQGWFKHHNKEFEVLTWCLNSSGLISVFCRMCWKTHPIPGGSTS</sequence>
<organism evidence="1 2">
    <name type="scientific">Crenichthys baileyi</name>
    <name type="common">White River springfish</name>
    <dbReference type="NCBI Taxonomy" id="28760"/>
    <lineage>
        <taxon>Eukaryota</taxon>
        <taxon>Metazoa</taxon>
        <taxon>Chordata</taxon>
        <taxon>Craniata</taxon>
        <taxon>Vertebrata</taxon>
        <taxon>Euteleostomi</taxon>
        <taxon>Actinopterygii</taxon>
        <taxon>Neopterygii</taxon>
        <taxon>Teleostei</taxon>
        <taxon>Neoteleostei</taxon>
        <taxon>Acanthomorphata</taxon>
        <taxon>Ovalentaria</taxon>
        <taxon>Atherinomorphae</taxon>
        <taxon>Cyprinodontiformes</taxon>
        <taxon>Goodeidae</taxon>
        <taxon>Crenichthys</taxon>
    </lineage>
</organism>